<proteinExistence type="predicted"/>
<evidence type="ECO:0000313" key="3">
    <source>
        <dbReference type="Proteomes" id="UP000326857"/>
    </source>
</evidence>
<sequence>MPPLTIISRTLSETEALLHGSEFSPSEPSFDAARLRAEVELFGDRSPHDFALVEYAIWTAEAIRTLDARRVAHPFHQVRPLDRMQVLLSLAHHVVTDRHQAALDHGTGKGLESGRKPQGRASRGVSKIRPQEALETVIDSMIYVVNDSLVGARSSREGSEEGITPDSIGTEAVYEYFAFASEYRTIVARWQRVMLPGVKLQRNYAHWNVESEPSYGKRAAVGEFRKGQQQISDRQQRLRTWNHLGTPKSVVMGVRMPSRRTHSFREDGWVWRFEAVSSEWVIDDAAKLDRTQISGAMYAWIAELAEEVFDEIGTTGRGLLEAWLVLRELARSFVEEEGEDGLPPPPLVLHDEDLVAHLVLSLECSDEQAAAYLQFLRNDGQVLHELYGHPLIDFGPGNILVFIPGLLHADVERVMVRWLSQNLKTAKRTPERGRRKQRAKANVDRYALKGDRFEAFVRSILIQAVDAAELPGWRVESEAVRFEGSETRNGREFDIVITFGSTILIGEVKCSSHPADPTEIRYRENLISRAVVQVRDQVDWIRQNWEEFREQVSVPLSASIQDHRILPVVVIDGCYGPGFPVDGVPVIDGGDLRSFILDGRWDHDKIGMDLSGCGRLYSNAAEAEIMLEPFLEQSPKMTRYLLACRPRKIPYGTSAPSTARFDYNDWIVDERRLGRVSEEQLRSIAMEFRDRAFARVVSS</sequence>
<name>A0A5E7XUL6_9SPHN</name>
<reference evidence="2 3" key="1">
    <citation type="submission" date="2019-09" db="EMBL/GenBank/DDBJ databases">
        <authorList>
            <person name="Dittami M. S."/>
        </authorList>
    </citation>
    <scope>NUCLEOTIDE SEQUENCE [LARGE SCALE GENOMIC DNA]</scope>
    <source>
        <strain evidence="2">SPHINGO391</strain>
    </source>
</reference>
<dbReference type="EMBL" id="CABVLI010000014">
    <property type="protein sequence ID" value="VVS97936.1"/>
    <property type="molecule type" value="Genomic_DNA"/>
</dbReference>
<dbReference type="RefSeq" id="WP_151989702.1">
    <property type="nucleotide sequence ID" value="NZ_LR701514.1"/>
</dbReference>
<accession>A0A5E7XUL6</accession>
<organism evidence="2 3">
    <name type="scientific">Sphingomonas aurantiaca</name>
    <dbReference type="NCBI Taxonomy" id="185949"/>
    <lineage>
        <taxon>Bacteria</taxon>
        <taxon>Pseudomonadati</taxon>
        <taxon>Pseudomonadota</taxon>
        <taxon>Alphaproteobacteria</taxon>
        <taxon>Sphingomonadales</taxon>
        <taxon>Sphingomonadaceae</taxon>
        <taxon>Sphingomonas</taxon>
    </lineage>
</organism>
<feature type="region of interest" description="Disordered" evidence="1">
    <location>
        <begin position="99"/>
        <end position="126"/>
    </location>
</feature>
<evidence type="ECO:0008006" key="4">
    <source>
        <dbReference type="Google" id="ProtNLM"/>
    </source>
</evidence>
<gene>
    <name evidence="2" type="ORF">SPHINGO391_210017</name>
</gene>
<dbReference type="AlphaFoldDB" id="A0A5E7XUL6"/>
<evidence type="ECO:0000256" key="1">
    <source>
        <dbReference type="SAM" id="MobiDB-lite"/>
    </source>
</evidence>
<protein>
    <recommendedName>
        <fullName evidence="4">NERD domain-containing protein</fullName>
    </recommendedName>
</protein>
<evidence type="ECO:0000313" key="2">
    <source>
        <dbReference type="EMBL" id="VVS97936.1"/>
    </source>
</evidence>
<dbReference type="Proteomes" id="UP000326857">
    <property type="component" value="Unassembled WGS sequence"/>
</dbReference>